<dbReference type="Proteomes" id="UP001249851">
    <property type="component" value="Unassembled WGS sequence"/>
</dbReference>
<evidence type="ECO:0000313" key="1">
    <source>
        <dbReference type="EMBL" id="KAK2554889.1"/>
    </source>
</evidence>
<gene>
    <name evidence="1" type="ORF">P5673_023560</name>
</gene>
<reference evidence="1" key="2">
    <citation type="journal article" date="2023" name="Science">
        <title>Genomic signatures of disease resistance in endangered staghorn corals.</title>
        <authorList>
            <person name="Vollmer S.V."/>
            <person name="Selwyn J.D."/>
            <person name="Despard B.A."/>
            <person name="Roesel C.L."/>
        </authorList>
    </citation>
    <scope>NUCLEOTIDE SEQUENCE</scope>
    <source>
        <strain evidence="1">K2</strain>
    </source>
</reference>
<comment type="caution">
    <text evidence="1">The sequence shown here is derived from an EMBL/GenBank/DDBJ whole genome shotgun (WGS) entry which is preliminary data.</text>
</comment>
<keyword evidence="2" id="KW-1185">Reference proteome</keyword>
<name>A0AAD9Q5F0_ACRCE</name>
<sequence>MARMVRIKRHVPFLQSLVRQAKGKERDALLRASNTDQINAVSEMVLNGLTNDQFPVRPDLVARLRPHKKALRELRKKKNSVKRRREILLKQKGGRFWNTLDRVCRCLNI</sequence>
<dbReference type="EMBL" id="JARQWQ010000066">
    <property type="protein sequence ID" value="KAK2554889.1"/>
    <property type="molecule type" value="Genomic_DNA"/>
</dbReference>
<evidence type="ECO:0000313" key="2">
    <source>
        <dbReference type="Proteomes" id="UP001249851"/>
    </source>
</evidence>
<organism evidence="1 2">
    <name type="scientific">Acropora cervicornis</name>
    <name type="common">Staghorn coral</name>
    <dbReference type="NCBI Taxonomy" id="6130"/>
    <lineage>
        <taxon>Eukaryota</taxon>
        <taxon>Metazoa</taxon>
        <taxon>Cnidaria</taxon>
        <taxon>Anthozoa</taxon>
        <taxon>Hexacorallia</taxon>
        <taxon>Scleractinia</taxon>
        <taxon>Astrocoeniina</taxon>
        <taxon>Acroporidae</taxon>
        <taxon>Acropora</taxon>
    </lineage>
</organism>
<reference evidence="1" key="1">
    <citation type="journal article" date="2023" name="G3 (Bethesda)">
        <title>Whole genome assembly and annotation of the endangered Caribbean coral Acropora cervicornis.</title>
        <authorList>
            <person name="Selwyn J.D."/>
            <person name="Vollmer S.V."/>
        </authorList>
    </citation>
    <scope>NUCLEOTIDE SEQUENCE</scope>
    <source>
        <strain evidence="1">K2</strain>
    </source>
</reference>
<accession>A0AAD9Q5F0</accession>
<dbReference type="AlphaFoldDB" id="A0AAD9Q5F0"/>
<proteinExistence type="predicted"/>
<protein>
    <submittedName>
        <fullName evidence="1">Uncharacterized protein</fullName>
    </submittedName>
</protein>